<dbReference type="SUPFAM" id="SSF50800">
    <property type="entry name" value="PK beta-barrel domain-like"/>
    <property type="match status" value="1"/>
</dbReference>
<keyword evidence="1" id="KW-1133">Transmembrane helix</keyword>
<comment type="caution">
    <text evidence="3">The sequence shown here is derived from an EMBL/GenBank/DDBJ whole genome shotgun (WGS) entry which is preliminary data.</text>
</comment>
<dbReference type="Proteomes" id="UP000774617">
    <property type="component" value="Unassembled WGS sequence"/>
</dbReference>
<evidence type="ECO:0000313" key="3">
    <source>
        <dbReference type="EMBL" id="KAH7038486.1"/>
    </source>
</evidence>
<dbReference type="Pfam" id="PF03476">
    <property type="entry name" value="MOSC_N"/>
    <property type="match status" value="1"/>
</dbReference>
<dbReference type="InterPro" id="IPR011037">
    <property type="entry name" value="Pyrv_Knase-like_insert_dom_sf"/>
</dbReference>
<dbReference type="InterPro" id="IPR005302">
    <property type="entry name" value="MoCF_Sase_C"/>
</dbReference>
<dbReference type="Pfam" id="PF03473">
    <property type="entry name" value="MOSC"/>
    <property type="match status" value="1"/>
</dbReference>
<keyword evidence="4" id="KW-1185">Reference proteome</keyword>
<organism evidence="3 4">
    <name type="scientific">Macrophomina phaseolina</name>
    <dbReference type="NCBI Taxonomy" id="35725"/>
    <lineage>
        <taxon>Eukaryota</taxon>
        <taxon>Fungi</taxon>
        <taxon>Dikarya</taxon>
        <taxon>Ascomycota</taxon>
        <taxon>Pezizomycotina</taxon>
        <taxon>Dothideomycetes</taxon>
        <taxon>Dothideomycetes incertae sedis</taxon>
        <taxon>Botryosphaeriales</taxon>
        <taxon>Botryosphaeriaceae</taxon>
        <taxon>Macrophomina</taxon>
    </lineage>
</organism>
<dbReference type="InterPro" id="IPR005303">
    <property type="entry name" value="MOCOS_middle"/>
</dbReference>
<dbReference type="PROSITE" id="PS51340">
    <property type="entry name" value="MOSC"/>
    <property type="match status" value="1"/>
</dbReference>
<gene>
    <name evidence="3" type="ORF">B0J12DRAFT_703114</name>
</gene>
<protein>
    <recommendedName>
        <fullName evidence="2">MOSC domain-containing protein</fullName>
    </recommendedName>
</protein>
<keyword evidence="1" id="KW-0472">Membrane</keyword>
<evidence type="ECO:0000256" key="1">
    <source>
        <dbReference type="SAM" id="Phobius"/>
    </source>
</evidence>
<dbReference type="PANTHER" id="PTHR14237:SF34">
    <property type="entry name" value="MOSC DOMAIN PROTEIN (AFU_ORTHOLOGUE AFUA_2G07820)"/>
    <property type="match status" value="1"/>
</dbReference>
<accession>A0ABQ8FZP7</accession>
<name>A0ABQ8FZP7_9PEZI</name>
<keyword evidence="1" id="KW-0812">Transmembrane</keyword>
<sequence>MKPVLEDAVFPFAIALLGSILLFDFLHALPRRRQESLKITQLYVYPVKGLRGCSLQTAQAGPYGLPGDRVFCLQRVHRDEHATFKKRHETLFIGYNLQLTLFHVAIDARSDEVAVTWTGPATQPDPTEDVIRFPLQPDIEGRRVLEVSLHTSPTQAYDMGDHLSNWFGARLGFEARLVYIGDGSRPVLGSMAPNGTNGLRKARLATRLRSFLPLLGHAPERLAFNDIAHYLVVTEESNDDVTSKLADGCNMDITKFRPNIVVKGASGPFVEDFWGELTFEGGPLMALTANCYRCQSITVDYNTGKPATDDRGMAWKKLNKYRRVDRGAKYSPVFGRYGYCFGPSLGKTISVGQKVAVTQINSQRTTFGKFPCALKRGEGFIANSPIRLAQLDDFWC</sequence>
<dbReference type="PANTHER" id="PTHR14237">
    <property type="entry name" value="MOLYBDOPTERIN COFACTOR SULFURASE MOSC"/>
    <property type="match status" value="1"/>
</dbReference>
<feature type="transmembrane region" description="Helical" evidence="1">
    <location>
        <begin position="12"/>
        <end position="29"/>
    </location>
</feature>
<proteinExistence type="predicted"/>
<dbReference type="SUPFAM" id="SSF141673">
    <property type="entry name" value="MOSC N-terminal domain-like"/>
    <property type="match status" value="1"/>
</dbReference>
<reference evidence="3 4" key="1">
    <citation type="journal article" date="2021" name="Nat. Commun.">
        <title>Genetic determinants of endophytism in the Arabidopsis root mycobiome.</title>
        <authorList>
            <person name="Mesny F."/>
            <person name="Miyauchi S."/>
            <person name="Thiergart T."/>
            <person name="Pickel B."/>
            <person name="Atanasova L."/>
            <person name="Karlsson M."/>
            <person name="Huettel B."/>
            <person name="Barry K.W."/>
            <person name="Haridas S."/>
            <person name="Chen C."/>
            <person name="Bauer D."/>
            <person name="Andreopoulos W."/>
            <person name="Pangilinan J."/>
            <person name="LaButti K."/>
            <person name="Riley R."/>
            <person name="Lipzen A."/>
            <person name="Clum A."/>
            <person name="Drula E."/>
            <person name="Henrissat B."/>
            <person name="Kohler A."/>
            <person name="Grigoriev I.V."/>
            <person name="Martin F.M."/>
            <person name="Hacquard S."/>
        </authorList>
    </citation>
    <scope>NUCLEOTIDE SEQUENCE [LARGE SCALE GENOMIC DNA]</scope>
    <source>
        <strain evidence="3 4">MPI-SDFR-AT-0080</strain>
    </source>
</reference>
<evidence type="ECO:0000313" key="4">
    <source>
        <dbReference type="Proteomes" id="UP000774617"/>
    </source>
</evidence>
<dbReference type="EMBL" id="JAGTJR010000033">
    <property type="protein sequence ID" value="KAH7038486.1"/>
    <property type="molecule type" value="Genomic_DNA"/>
</dbReference>
<feature type="domain" description="MOSC" evidence="2">
    <location>
        <begin position="185"/>
        <end position="358"/>
    </location>
</feature>
<evidence type="ECO:0000259" key="2">
    <source>
        <dbReference type="PROSITE" id="PS51340"/>
    </source>
</evidence>